<name>A0ABD2PT21_9PLAT</name>
<dbReference type="AlphaFoldDB" id="A0ABD2PT21"/>
<keyword evidence="1" id="KW-0732">Signal</keyword>
<evidence type="ECO:0000256" key="1">
    <source>
        <dbReference type="SAM" id="SignalP"/>
    </source>
</evidence>
<reference evidence="2 3" key="1">
    <citation type="submission" date="2024-11" db="EMBL/GenBank/DDBJ databases">
        <title>Adaptive evolution of stress response genes in parasites aligns with host niche diversity.</title>
        <authorList>
            <person name="Hahn C."/>
            <person name="Resl P."/>
        </authorList>
    </citation>
    <scope>NUCLEOTIDE SEQUENCE [LARGE SCALE GENOMIC DNA]</scope>
    <source>
        <strain evidence="2">EGGRZ-B1_66</strain>
        <tissue evidence="2">Body</tissue>
    </source>
</reference>
<evidence type="ECO:0000313" key="3">
    <source>
        <dbReference type="Proteomes" id="UP001626550"/>
    </source>
</evidence>
<feature type="chain" id="PRO_5044810798" evidence="1">
    <location>
        <begin position="19"/>
        <end position="191"/>
    </location>
</feature>
<accession>A0ABD2PT21</accession>
<dbReference type="Proteomes" id="UP001626550">
    <property type="component" value="Unassembled WGS sequence"/>
</dbReference>
<gene>
    <name evidence="2" type="ORF">Ciccas_011546</name>
</gene>
<protein>
    <submittedName>
        <fullName evidence="2">Uncharacterized protein</fullName>
    </submittedName>
</protein>
<feature type="signal peptide" evidence="1">
    <location>
        <begin position="1"/>
        <end position="18"/>
    </location>
</feature>
<comment type="caution">
    <text evidence="2">The sequence shown here is derived from an EMBL/GenBank/DDBJ whole genome shotgun (WGS) entry which is preliminary data.</text>
</comment>
<dbReference type="EMBL" id="JBJKFK010003447">
    <property type="protein sequence ID" value="KAL3309897.1"/>
    <property type="molecule type" value="Genomic_DNA"/>
</dbReference>
<sequence>MLLSLWLFLGLLIGSCEQCSFSFDVDTTADSYTLTPRLTFSYYFISYYKIELHFKSRPDLNAVFMRTQNREEYKKLTFKTCQKLDYTFVCFKDEKEKVTRQGVLSIPPTKQQIQVDTQPSWQDFNFAKIVFQFGDNQPNGSCDWQVCGNDECEKFTKNLTGRKSYGELFSFVLFLQNSQRDSPFITLTKPL</sequence>
<evidence type="ECO:0000313" key="2">
    <source>
        <dbReference type="EMBL" id="KAL3309897.1"/>
    </source>
</evidence>
<organism evidence="2 3">
    <name type="scientific">Cichlidogyrus casuarinus</name>
    <dbReference type="NCBI Taxonomy" id="1844966"/>
    <lineage>
        <taxon>Eukaryota</taxon>
        <taxon>Metazoa</taxon>
        <taxon>Spiralia</taxon>
        <taxon>Lophotrochozoa</taxon>
        <taxon>Platyhelminthes</taxon>
        <taxon>Monogenea</taxon>
        <taxon>Monopisthocotylea</taxon>
        <taxon>Dactylogyridea</taxon>
        <taxon>Ancyrocephalidae</taxon>
        <taxon>Cichlidogyrus</taxon>
    </lineage>
</organism>
<keyword evidence="3" id="KW-1185">Reference proteome</keyword>
<proteinExistence type="predicted"/>